<name>A0ACB9E6I6_9ASTR</name>
<organism evidence="1 2">
    <name type="scientific">Smallanthus sonchifolius</name>
    <dbReference type="NCBI Taxonomy" id="185202"/>
    <lineage>
        <taxon>Eukaryota</taxon>
        <taxon>Viridiplantae</taxon>
        <taxon>Streptophyta</taxon>
        <taxon>Embryophyta</taxon>
        <taxon>Tracheophyta</taxon>
        <taxon>Spermatophyta</taxon>
        <taxon>Magnoliopsida</taxon>
        <taxon>eudicotyledons</taxon>
        <taxon>Gunneridae</taxon>
        <taxon>Pentapetalae</taxon>
        <taxon>asterids</taxon>
        <taxon>campanulids</taxon>
        <taxon>Asterales</taxon>
        <taxon>Asteraceae</taxon>
        <taxon>Asteroideae</taxon>
        <taxon>Heliantheae alliance</taxon>
        <taxon>Millerieae</taxon>
        <taxon>Smallanthus</taxon>
    </lineage>
</organism>
<reference evidence="1 2" key="2">
    <citation type="journal article" date="2022" name="Mol. Ecol. Resour.">
        <title>The genomes of chicory, endive, great burdock and yacon provide insights into Asteraceae paleo-polyploidization history and plant inulin production.</title>
        <authorList>
            <person name="Fan W."/>
            <person name="Wang S."/>
            <person name="Wang H."/>
            <person name="Wang A."/>
            <person name="Jiang F."/>
            <person name="Liu H."/>
            <person name="Zhao H."/>
            <person name="Xu D."/>
            <person name="Zhang Y."/>
        </authorList>
    </citation>
    <scope>NUCLEOTIDE SEQUENCE [LARGE SCALE GENOMIC DNA]</scope>
    <source>
        <strain evidence="2">cv. Yunnan</strain>
        <tissue evidence="1">Leaves</tissue>
    </source>
</reference>
<comment type="caution">
    <text evidence="1">The sequence shown here is derived from an EMBL/GenBank/DDBJ whole genome shotgun (WGS) entry which is preliminary data.</text>
</comment>
<evidence type="ECO:0000313" key="1">
    <source>
        <dbReference type="EMBL" id="KAI3754613.1"/>
    </source>
</evidence>
<reference evidence="2" key="1">
    <citation type="journal article" date="2022" name="Mol. Ecol. Resour.">
        <title>The genomes of chicory, endive, great burdock and yacon provide insights into Asteraceae palaeo-polyploidization history and plant inulin production.</title>
        <authorList>
            <person name="Fan W."/>
            <person name="Wang S."/>
            <person name="Wang H."/>
            <person name="Wang A."/>
            <person name="Jiang F."/>
            <person name="Liu H."/>
            <person name="Zhao H."/>
            <person name="Xu D."/>
            <person name="Zhang Y."/>
        </authorList>
    </citation>
    <scope>NUCLEOTIDE SEQUENCE [LARGE SCALE GENOMIC DNA]</scope>
    <source>
        <strain evidence="2">cv. Yunnan</strain>
    </source>
</reference>
<sequence>MEIELEQEVMDAITEEVDAILKDTLTTTLTKALKGVGFGKNEAPGGEGRAELKCKNALKELQKRSNEEKLRREEKKKQIKRLLCWWSAYDTSSGV</sequence>
<protein>
    <submittedName>
        <fullName evidence="1">Uncharacterized protein</fullName>
    </submittedName>
</protein>
<gene>
    <name evidence="1" type="ORF">L1987_54400</name>
</gene>
<dbReference type="Proteomes" id="UP001056120">
    <property type="component" value="Linkage Group LG18"/>
</dbReference>
<dbReference type="EMBL" id="CM042035">
    <property type="protein sequence ID" value="KAI3754613.1"/>
    <property type="molecule type" value="Genomic_DNA"/>
</dbReference>
<keyword evidence="2" id="KW-1185">Reference proteome</keyword>
<proteinExistence type="predicted"/>
<accession>A0ACB9E6I6</accession>
<evidence type="ECO:0000313" key="2">
    <source>
        <dbReference type="Proteomes" id="UP001056120"/>
    </source>
</evidence>